<dbReference type="Pfam" id="PF20153">
    <property type="entry name" value="DUF6535"/>
    <property type="match status" value="1"/>
</dbReference>
<gene>
    <name evidence="3" type="ORF">WG66_18655</name>
</gene>
<keyword evidence="1" id="KW-0472">Membrane</keyword>
<reference evidence="3 4" key="1">
    <citation type="submission" date="2015-12" db="EMBL/GenBank/DDBJ databases">
        <title>Draft genome sequence of Moniliophthora roreri, the causal agent of frosty pod rot of cacao.</title>
        <authorList>
            <person name="Aime M.C."/>
            <person name="Diaz-Valderrama J.R."/>
            <person name="Kijpornyongpan T."/>
            <person name="Phillips-Mora W."/>
        </authorList>
    </citation>
    <scope>NUCLEOTIDE SEQUENCE [LARGE SCALE GENOMIC DNA]</scope>
    <source>
        <strain evidence="3 4">MCA 2952</strain>
    </source>
</reference>
<accession>A0A0W0EXN4</accession>
<protein>
    <recommendedName>
        <fullName evidence="2">DUF6535 domain-containing protein</fullName>
    </recommendedName>
</protein>
<dbReference type="AlphaFoldDB" id="A0A0W0EXN4"/>
<keyword evidence="1" id="KW-1133">Transmembrane helix</keyword>
<keyword evidence="1" id="KW-0812">Transmembrane</keyword>
<evidence type="ECO:0000259" key="2">
    <source>
        <dbReference type="Pfam" id="PF20153"/>
    </source>
</evidence>
<name>A0A0W0EXN4_MONRR</name>
<evidence type="ECO:0000313" key="3">
    <source>
        <dbReference type="EMBL" id="KTB28810.1"/>
    </source>
</evidence>
<evidence type="ECO:0000313" key="4">
    <source>
        <dbReference type="Proteomes" id="UP000054988"/>
    </source>
</evidence>
<sequence>MLRQKTGHSSESLQQELERKNVTTNWKEDIDTLLVFAGLFSAVVAAFAIESYQWLSENLADATVALLVQISAQFNGTQSTERPAIIRSRTLFYSYQLLLVPQSHLQSHVSPVWPFVQAMASRAPTRCPNKYTGREVGITPAPSRQLREVGCVVVPIGITCSS</sequence>
<evidence type="ECO:0000256" key="1">
    <source>
        <dbReference type="SAM" id="Phobius"/>
    </source>
</evidence>
<comment type="caution">
    <text evidence="3">The sequence shown here is derived from an EMBL/GenBank/DDBJ whole genome shotgun (WGS) entry which is preliminary data.</text>
</comment>
<feature type="transmembrane region" description="Helical" evidence="1">
    <location>
        <begin position="30"/>
        <end position="49"/>
    </location>
</feature>
<proteinExistence type="predicted"/>
<dbReference type="Proteomes" id="UP000054988">
    <property type="component" value="Unassembled WGS sequence"/>
</dbReference>
<feature type="domain" description="DUF6535" evidence="2">
    <location>
        <begin position="18"/>
        <end position="84"/>
    </location>
</feature>
<dbReference type="EMBL" id="LATX01002463">
    <property type="protein sequence ID" value="KTB28810.1"/>
    <property type="molecule type" value="Genomic_DNA"/>
</dbReference>
<dbReference type="InterPro" id="IPR045338">
    <property type="entry name" value="DUF6535"/>
</dbReference>
<organism evidence="3 4">
    <name type="scientific">Moniliophthora roreri</name>
    <name type="common">Frosty pod rot fungus</name>
    <name type="synonym">Monilia roreri</name>
    <dbReference type="NCBI Taxonomy" id="221103"/>
    <lineage>
        <taxon>Eukaryota</taxon>
        <taxon>Fungi</taxon>
        <taxon>Dikarya</taxon>
        <taxon>Basidiomycota</taxon>
        <taxon>Agaricomycotina</taxon>
        <taxon>Agaricomycetes</taxon>
        <taxon>Agaricomycetidae</taxon>
        <taxon>Agaricales</taxon>
        <taxon>Marasmiineae</taxon>
        <taxon>Marasmiaceae</taxon>
        <taxon>Moniliophthora</taxon>
    </lineage>
</organism>